<name>A0A1I6TF03_9RHOB</name>
<evidence type="ECO:0000313" key="3">
    <source>
        <dbReference type="EMBL" id="SFS87688.1"/>
    </source>
</evidence>
<feature type="region of interest" description="Disordered" evidence="1">
    <location>
        <begin position="31"/>
        <end position="50"/>
    </location>
</feature>
<evidence type="ECO:0000313" key="4">
    <source>
        <dbReference type="Proteomes" id="UP000199392"/>
    </source>
</evidence>
<protein>
    <submittedName>
        <fullName evidence="3">Uncharacterized protein</fullName>
    </submittedName>
</protein>
<reference evidence="4" key="1">
    <citation type="submission" date="2016-10" db="EMBL/GenBank/DDBJ databases">
        <authorList>
            <person name="Varghese N."/>
            <person name="Submissions S."/>
        </authorList>
    </citation>
    <scope>NUCLEOTIDE SEQUENCE [LARGE SCALE GENOMIC DNA]</scope>
    <source>
        <strain evidence="4">DSM 26894</strain>
    </source>
</reference>
<evidence type="ECO:0000256" key="1">
    <source>
        <dbReference type="SAM" id="MobiDB-lite"/>
    </source>
</evidence>
<organism evidence="3 4">
    <name type="scientific">Alloyangia pacifica</name>
    <dbReference type="NCBI Taxonomy" id="311180"/>
    <lineage>
        <taxon>Bacteria</taxon>
        <taxon>Pseudomonadati</taxon>
        <taxon>Pseudomonadota</taxon>
        <taxon>Alphaproteobacteria</taxon>
        <taxon>Rhodobacterales</taxon>
        <taxon>Roseobacteraceae</taxon>
        <taxon>Alloyangia</taxon>
    </lineage>
</organism>
<dbReference type="EMBL" id="FOZW01000006">
    <property type="protein sequence ID" value="SFS87688.1"/>
    <property type="molecule type" value="Genomic_DNA"/>
</dbReference>
<dbReference type="RefSeq" id="WP_176806672.1">
    <property type="nucleotide sequence ID" value="NZ_FNCL01000006.1"/>
</dbReference>
<accession>A0A1I6TF03</accession>
<dbReference type="AlphaFoldDB" id="A0A1I6TF03"/>
<evidence type="ECO:0000256" key="2">
    <source>
        <dbReference type="SAM" id="SignalP"/>
    </source>
</evidence>
<feature type="signal peptide" evidence="2">
    <location>
        <begin position="1"/>
        <end position="29"/>
    </location>
</feature>
<dbReference type="Proteomes" id="UP000199392">
    <property type="component" value="Unassembled WGS sequence"/>
</dbReference>
<proteinExistence type="predicted"/>
<sequence>MNFRHWILCIAALLSLSAALGFFPENDQAETPGYEITRSTPAPDHSDAVL</sequence>
<feature type="chain" id="PRO_5011625083" evidence="2">
    <location>
        <begin position="30"/>
        <end position="50"/>
    </location>
</feature>
<keyword evidence="2" id="KW-0732">Signal</keyword>
<keyword evidence="4" id="KW-1185">Reference proteome</keyword>
<gene>
    <name evidence="3" type="ORF">SAMN04488050_10614</name>
</gene>